<evidence type="ECO:0000256" key="2">
    <source>
        <dbReference type="ARBA" id="ARBA00023002"/>
    </source>
</evidence>
<dbReference type="Pfam" id="PF00106">
    <property type="entry name" value="adh_short"/>
    <property type="match status" value="1"/>
</dbReference>
<sequence>MPAGIPVGASHPFRAAGTCLPPSWERGPGKDGAAGEAGRAVDDTGKGVAVQPEQEKSAPQVVSEPDPPYASDKQRRPGLEAEMRTEPRHRASRYRASGKLEGKTALITGGDSGIGRAVALLYAREGADVAVVHLPSAARPRWNARPSPRRSRRRTSTSPPTPTPATPSARSSR</sequence>
<evidence type="ECO:0008006" key="6">
    <source>
        <dbReference type="Google" id="ProtNLM"/>
    </source>
</evidence>
<dbReference type="PANTHER" id="PTHR48107">
    <property type="entry name" value="NADPH-DEPENDENT ALDEHYDE REDUCTASE-LIKE PROTEIN, CHLOROPLASTIC-RELATED"/>
    <property type="match status" value="1"/>
</dbReference>
<feature type="region of interest" description="Disordered" evidence="3">
    <location>
        <begin position="1"/>
        <end position="100"/>
    </location>
</feature>
<gene>
    <name evidence="4" type="ORF">HNR57_004798</name>
</gene>
<feature type="compositionally biased region" description="Basic and acidic residues" evidence="3">
    <location>
        <begin position="72"/>
        <end position="89"/>
    </location>
</feature>
<dbReference type="Proteomes" id="UP000591537">
    <property type="component" value="Unassembled WGS sequence"/>
</dbReference>
<reference evidence="4 5" key="1">
    <citation type="submission" date="2020-08" db="EMBL/GenBank/DDBJ databases">
        <title>Genomic Encyclopedia of Type Strains, Phase IV (KMG-IV): sequencing the most valuable type-strain genomes for metagenomic binning, comparative biology and taxonomic classification.</title>
        <authorList>
            <person name="Goeker M."/>
        </authorList>
    </citation>
    <scope>NUCLEOTIDE SEQUENCE [LARGE SCALE GENOMIC DNA]</scope>
    <source>
        <strain evidence="4 5">DSM 43350</strain>
    </source>
</reference>
<dbReference type="AlphaFoldDB" id="A0A7W9TF17"/>
<dbReference type="InterPro" id="IPR002347">
    <property type="entry name" value="SDR_fam"/>
</dbReference>
<evidence type="ECO:0000256" key="1">
    <source>
        <dbReference type="ARBA" id="ARBA00006484"/>
    </source>
</evidence>
<feature type="region of interest" description="Disordered" evidence="3">
    <location>
        <begin position="134"/>
        <end position="173"/>
    </location>
</feature>
<dbReference type="GO" id="GO:0016614">
    <property type="term" value="F:oxidoreductase activity, acting on CH-OH group of donors"/>
    <property type="evidence" value="ECO:0007669"/>
    <property type="project" value="UniProtKB-ARBA"/>
</dbReference>
<organism evidence="4 5">
    <name type="scientific">Streptomyces paradoxus</name>
    <dbReference type="NCBI Taxonomy" id="66375"/>
    <lineage>
        <taxon>Bacteria</taxon>
        <taxon>Bacillati</taxon>
        <taxon>Actinomycetota</taxon>
        <taxon>Actinomycetes</taxon>
        <taxon>Kitasatosporales</taxon>
        <taxon>Streptomycetaceae</taxon>
        <taxon>Streptomyces</taxon>
    </lineage>
</organism>
<dbReference type="PANTHER" id="PTHR48107:SF16">
    <property type="entry name" value="NADPH-DEPENDENT ALDEHYDE REDUCTASE 1, CHLOROPLASTIC"/>
    <property type="match status" value="1"/>
</dbReference>
<protein>
    <recommendedName>
        <fullName evidence="6">SDR family NAD(P)-dependent oxidoreductase</fullName>
    </recommendedName>
</protein>
<evidence type="ECO:0000313" key="5">
    <source>
        <dbReference type="Proteomes" id="UP000591537"/>
    </source>
</evidence>
<keyword evidence="2" id="KW-0560">Oxidoreductase</keyword>
<accession>A0A7W9TF17</accession>
<keyword evidence="5" id="KW-1185">Reference proteome</keyword>
<dbReference type="InterPro" id="IPR036291">
    <property type="entry name" value="NAD(P)-bd_dom_sf"/>
</dbReference>
<dbReference type="SUPFAM" id="SSF51735">
    <property type="entry name" value="NAD(P)-binding Rossmann-fold domains"/>
    <property type="match status" value="1"/>
</dbReference>
<name>A0A7W9TF17_9ACTN</name>
<proteinExistence type="inferred from homology"/>
<dbReference type="Gene3D" id="3.40.50.720">
    <property type="entry name" value="NAD(P)-binding Rossmann-like Domain"/>
    <property type="match status" value="1"/>
</dbReference>
<comment type="similarity">
    <text evidence="1">Belongs to the short-chain dehydrogenases/reductases (SDR) family.</text>
</comment>
<feature type="compositionally biased region" description="Low complexity" evidence="3">
    <location>
        <begin position="135"/>
        <end position="146"/>
    </location>
</feature>
<dbReference type="EMBL" id="JACHGV010000007">
    <property type="protein sequence ID" value="MBB6078856.1"/>
    <property type="molecule type" value="Genomic_DNA"/>
</dbReference>
<evidence type="ECO:0000313" key="4">
    <source>
        <dbReference type="EMBL" id="MBB6078856.1"/>
    </source>
</evidence>
<comment type="caution">
    <text evidence="4">The sequence shown here is derived from an EMBL/GenBank/DDBJ whole genome shotgun (WGS) entry which is preliminary data.</text>
</comment>
<evidence type="ECO:0000256" key="3">
    <source>
        <dbReference type="SAM" id="MobiDB-lite"/>
    </source>
</evidence>